<evidence type="ECO:0000313" key="4">
    <source>
        <dbReference type="EMBL" id="CCA17479.1"/>
    </source>
</evidence>
<evidence type="ECO:0000256" key="2">
    <source>
        <dbReference type="SAM" id="MobiDB-lite"/>
    </source>
</evidence>
<evidence type="ECO:0000259" key="3">
    <source>
        <dbReference type="PROSITE" id="PS50158"/>
    </source>
</evidence>
<keyword evidence="1" id="KW-0479">Metal-binding</keyword>
<sequence>MLMYFTYSDITLTNHCTTTNILMLRAILTPFSRTCARLNAVPVGTRLARHLSAARDDDASNGKGYNPFERLLESVQQKTNLMAIQSKDQDTHTQIEKYQVQDKNIWDPPHDQHSRETFPSQSSSPRVRRRRYHYKQVLIKHIVSSDRLDYVKGMRAQNGNLKRLYMQHIRRKADGDRVCRNCGELGHVSMNCLLPVICRACGDIGHSQHECHYAQRKQDRAIVEIALHSKILTNYGPSRFDQEIEEHLAIPKRNPRKKTEAV</sequence>
<dbReference type="InterPro" id="IPR001878">
    <property type="entry name" value="Znf_CCHC"/>
</dbReference>
<proteinExistence type="predicted"/>
<dbReference type="Pfam" id="PF00098">
    <property type="entry name" value="zf-CCHC"/>
    <property type="match status" value="1"/>
</dbReference>
<feature type="region of interest" description="Disordered" evidence="2">
    <location>
        <begin position="105"/>
        <end position="128"/>
    </location>
</feature>
<gene>
    <name evidence="4" type="primary">AlNc14C35G3148</name>
    <name evidence="4" type="ORF">ALNC14_036220</name>
</gene>
<accession>F0W8M3</accession>
<dbReference type="AlphaFoldDB" id="F0W8M3"/>
<dbReference type="SMART" id="SM00343">
    <property type="entry name" value="ZnF_C2HC"/>
    <property type="match status" value="2"/>
</dbReference>
<protein>
    <submittedName>
        <fullName evidence="4">AlNc14C35G3148 protein</fullName>
    </submittedName>
</protein>
<dbReference type="EMBL" id="FR824080">
    <property type="protein sequence ID" value="CCA17479.1"/>
    <property type="molecule type" value="Genomic_DNA"/>
</dbReference>
<dbReference type="HOGENOM" id="CLU_1063264_0_0_1"/>
<dbReference type="GO" id="GO:0003676">
    <property type="term" value="F:nucleic acid binding"/>
    <property type="evidence" value="ECO:0007669"/>
    <property type="project" value="InterPro"/>
</dbReference>
<reference evidence="4" key="1">
    <citation type="journal article" date="2011" name="PLoS Biol.">
        <title>Gene gain and loss during evolution of obligate parasitism in the white rust pathogen of Arabidopsis thaliana.</title>
        <authorList>
            <person name="Kemen E."/>
            <person name="Gardiner A."/>
            <person name="Schultz-Larsen T."/>
            <person name="Kemen A.C."/>
            <person name="Balmuth A.L."/>
            <person name="Robert-Seilaniantz A."/>
            <person name="Bailey K."/>
            <person name="Holub E."/>
            <person name="Studholme D.J."/>
            <person name="Maclean D."/>
            <person name="Jones J.D."/>
        </authorList>
    </citation>
    <scope>NUCLEOTIDE SEQUENCE</scope>
</reference>
<dbReference type="SUPFAM" id="SSF57756">
    <property type="entry name" value="Retrovirus zinc finger-like domains"/>
    <property type="match status" value="1"/>
</dbReference>
<keyword evidence="1" id="KW-0862">Zinc</keyword>
<feature type="compositionally biased region" description="Basic and acidic residues" evidence="2">
    <location>
        <begin position="105"/>
        <end position="116"/>
    </location>
</feature>
<keyword evidence="1" id="KW-0863">Zinc-finger</keyword>
<dbReference type="InterPro" id="IPR036875">
    <property type="entry name" value="Znf_CCHC_sf"/>
</dbReference>
<dbReference type="PROSITE" id="PS50158">
    <property type="entry name" value="ZF_CCHC"/>
    <property type="match status" value="1"/>
</dbReference>
<reference evidence="4" key="2">
    <citation type="submission" date="2011-02" db="EMBL/GenBank/DDBJ databases">
        <authorList>
            <person name="MacLean D."/>
        </authorList>
    </citation>
    <scope>NUCLEOTIDE SEQUENCE</scope>
</reference>
<dbReference type="GO" id="GO:0008270">
    <property type="term" value="F:zinc ion binding"/>
    <property type="evidence" value="ECO:0007669"/>
    <property type="project" value="UniProtKB-KW"/>
</dbReference>
<name>F0W8M3_9STRA</name>
<feature type="domain" description="CCHC-type" evidence="3">
    <location>
        <begin position="179"/>
        <end position="192"/>
    </location>
</feature>
<dbReference type="Gene3D" id="4.10.60.10">
    <property type="entry name" value="Zinc finger, CCHC-type"/>
    <property type="match status" value="1"/>
</dbReference>
<organism evidence="4">
    <name type="scientific">Albugo laibachii Nc14</name>
    <dbReference type="NCBI Taxonomy" id="890382"/>
    <lineage>
        <taxon>Eukaryota</taxon>
        <taxon>Sar</taxon>
        <taxon>Stramenopiles</taxon>
        <taxon>Oomycota</taxon>
        <taxon>Peronosporomycetes</taxon>
        <taxon>Albuginales</taxon>
        <taxon>Albuginaceae</taxon>
        <taxon>Albugo</taxon>
    </lineage>
</organism>
<evidence type="ECO:0000256" key="1">
    <source>
        <dbReference type="PROSITE-ProRule" id="PRU00047"/>
    </source>
</evidence>